<evidence type="ECO:0000259" key="1">
    <source>
        <dbReference type="PROSITE" id="PS50097"/>
    </source>
</evidence>
<keyword evidence="3" id="KW-1185">Reference proteome</keyword>
<accession>A0ABP1D4P7</accession>
<reference evidence="3" key="1">
    <citation type="submission" date="2024-04" db="EMBL/GenBank/DDBJ databases">
        <authorList>
            <person name="Shaw F."/>
            <person name="Minotto A."/>
        </authorList>
    </citation>
    <scope>NUCLEOTIDE SEQUENCE [LARGE SCALE GENOMIC DNA]</scope>
</reference>
<gene>
    <name evidence="2" type="ORF">GFSPODELE1_LOCUS4279</name>
</gene>
<dbReference type="EMBL" id="OZ037945">
    <property type="protein sequence ID" value="CAL1702873.1"/>
    <property type="molecule type" value="Genomic_DNA"/>
</dbReference>
<dbReference type="InterPro" id="IPR011333">
    <property type="entry name" value="SKP1/BTB/POZ_sf"/>
</dbReference>
<evidence type="ECO:0000313" key="2">
    <source>
        <dbReference type="EMBL" id="CAL1702873.1"/>
    </source>
</evidence>
<dbReference type="InterPro" id="IPR000210">
    <property type="entry name" value="BTB/POZ_dom"/>
</dbReference>
<dbReference type="Gene3D" id="3.30.710.10">
    <property type="entry name" value="Potassium Channel Kv1.1, Chain A"/>
    <property type="match status" value="1"/>
</dbReference>
<name>A0ABP1D4P7_9APHY</name>
<dbReference type="Pfam" id="PF00651">
    <property type="entry name" value="BTB"/>
    <property type="match status" value="1"/>
</dbReference>
<dbReference type="PROSITE" id="PS50097">
    <property type="entry name" value="BTB"/>
    <property type="match status" value="1"/>
</dbReference>
<organism evidence="2 3">
    <name type="scientific">Somion occarium</name>
    <dbReference type="NCBI Taxonomy" id="3059160"/>
    <lineage>
        <taxon>Eukaryota</taxon>
        <taxon>Fungi</taxon>
        <taxon>Dikarya</taxon>
        <taxon>Basidiomycota</taxon>
        <taxon>Agaricomycotina</taxon>
        <taxon>Agaricomycetes</taxon>
        <taxon>Polyporales</taxon>
        <taxon>Cerrenaceae</taxon>
        <taxon>Somion</taxon>
    </lineage>
</organism>
<dbReference type="SUPFAM" id="SSF54695">
    <property type="entry name" value="POZ domain"/>
    <property type="match status" value="1"/>
</dbReference>
<sequence>MSMQPFMEEYPDAQSKPAPAPFDSADSDIVLHSDDGVDFRTYRFLLSMASSVFTGMFASSKCATDQAVSIVPLYEPASLVTVFLTFCHPNLSLPTAKSVQEAAEWYRILDKFLVEPGKQWARQEIMKFVGEEPVAVYVQACRFNWKEEAEHAAHQTLKFPLGKLTTSYNAGLSIVPAQTMQPLWMYHTMCTETMINVLTDTYWADFWSEELFNGPEDDGDMTPPPDSLFSAEPSFCCSTKTFNLYGLPAMRLYVKKWWFAYIDDVRAALMEIPDIDKALEPERFFKAIKIAGECKTCCPQALPKLTSFARYDLIPGLTRAVKQVFDPALTFRMILI</sequence>
<dbReference type="Proteomes" id="UP001497453">
    <property type="component" value="Chromosome 2"/>
</dbReference>
<proteinExistence type="predicted"/>
<evidence type="ECO:0000313" key="3">
    <source>
        <dbReference type="Proteomes" id="UP001497453"/>
    </source>
</evidence>
<feature type="domain" description="BTB" evidence="1">
    <location>
        <begin position="27"/>
        <end position="95"/>
    </location>
</feature>
<protein>
    <recommendedName>
        <fullName evidence="1">BTB domain-containing protein</fullName>
    </recommendedName>
</protein>